<organism evidence="2 3">
    <name type="scientific">Spodoptera exigua</name>
    <name type="common">Beet armyworm</name>
    <name type="synonym">Noctua fulgens</name>
    <dbReference type="NCBI Taxonomy" id="7107"/>
    <lineage>
        <taxon>Eukaryota</taxon>
        <taxon>Metazoa</taxon>
        <taxon>Ecdysozoa</taxon>
        <taxon>Arthropoda</taxon>
        <taxon>Hexapoda</taxon>
        <taxon>Insecta</taxon>
        <taxon>Pterygota</taxon>
        <taxon>Neoptera</taxon>
        <taxon>Endopterygota</taxon>
        <taxon>Lepidoptera</taxon>
        <taxon>Glossata</taxon>
        <taxon>Ditrysia</taxon>
        <taxon>Noctuoidea</taxon>
        <taxon>Noctuidae</taxon>
        <taxon>Amphipyrinae</taxon>
        <taxon>Spodoptera</taxon>
    </lineage>
</organism>
<comment type="caution">
    <text evidence="2">The sequence shown here is derived from an EMBL/GenBank/DDBJ whole genome shotgun (WGS) entry which is preliminary data.</text>
</comment>
<gene>
    <name evidence="2" type="ORF">HW555_005076</name>
</gene>
<keyword evidence="3" id="KW-1185">Reference proteome</keyword>
<protein>
    <recommendedName>
        <fullName evidence="1">MULE transposase domain-containing protein</fullName>
    </recommendedName>
</protein>
<evidence type="ECO:0000259" key="1">
    <source>
        <dbReference type="Pfam" id="PF10551"/>
    </source>
</evidence>
<dbReference type="EMBL" id="JACKWZ010000063">
    <property type="protein sequence ID" value="KAF9417931.1"/>
    <property type="molecule type" value="Genomic_DNA"/>
</dbReference>
<dbReference type="AlphaFoldDB" id="A0A835GJR7"/>
<proteinExistence type="predicted"/>
<accession>A0A835GJR7</accession>
<feature type="non-terminal residue" evidence="2">
    <location>
        <position position="1"/>
    </location>
</feature>
<dbReference type="Pfam" id="PF10551">
    <property type="entry name" value="MULE"/>
    <property type="match status" value="1"/>
</dbReference>
<reference evidence="2" key="1">
    <citation type="submission" date="2020-08" db="EMBL/GenBank/DDBJ databases">
        <title>Spodoptera exigua strain:BAW_Kor-Di-RS1 Genome sequencing and assembly.</title>
        <authorList>
            <person name="Kim J."/>
            <person name="Nam H.Y."/>
            <person name="Kwon M."/>
            <person name="Choi J.H."/>
            <person name="Cho S.R."/>
            <person name="Kim G.-H."/>
        </authorList>
    </citation>
    <scope>NUCLEOTIDE SEQUENCE</scope>
    <source>
        <strain evidence="2">BAW_Kor-Di-RS1</strain>
        <tissue evidence="2">Whole-body</tissue>
    </source>
</reference>
<name>A0A835GJR7_SPOEX</name>
<evidence type="ECO:0000313" key="3">
    <source>
        <dbReference type="Proteomes" id="UP000648187"/>
    </source>
</evidence>
<feature type="domain" description="MULE transposase" evidence="1">
    <location>
        <begin position="496"/>
        <end position="592"/>
    </location>
</feature>
<dbReference type="InterPro" id="IPR018289">
    <property type="entry name" value="MULE_transposase_dom"/>
</dbReference>
<evidence type="ECO:0000313" key="2">
    <source>
        <dbReference type="EMBL" id="KAF9417931.1"/>
    </source>
</evidence>
<sequence>KQFGVLKSKLGANHVKLCKALSHLPPDLLEDGWLYVMAESPKSNEVTQFNDYFVKTWLEHDVFSYTWNTFNESDRTNNMVESWNARIKKTITEKPNIAQFLEGIQKDAKYYCGILARTGDIQISKRKAETIEIKNKEHYTRNITCIETITDVDDQASCQKFTPVVSSQTEYTMVSTSSLIATPATPTATKMDSILVKTTEDRVIVTPMINRGTTPAKKVTKRKINLNTTINSDKNSRKDHEGYVNSMISHSKMLKDEEHMRRSWLPDDCGGGPPPVNNIFLKKSVNKQSQCHLVSENVEVFSDFDVLWGKCLSLKTIFLGSGPQAGSSRDVTGHDIITSQRGNGSCIWRCSKRTVCKARLIIDSNNCIKRDDKHDCEPDFVSNELELNFDKCMEKVKSDCTIPIPNAFRHTVSTLKDKGIDLIKNIPTYKNIKNKFYRKRNKSLGVRKVCFKSIKNVTVPEIFANFLLADYQTNNRILIFASENCKTILANPNLTILCDGTFKFCLKPFQQLYTLHFDLGSSKTHNNIIPVIYALLANKTRATNKILFRLIKSQIPQFNPKIILLDFEKAAMLAVKDIFPETSVRGCFFHFSRSLWRKADEIGITKSVLSRKHIKRCVVLAHLPKEAVENGWLYIMSQCPNDKNIVKFNDYFVRTWLNETSIFADKWSCNFSQHRTTNMVESWHSTQTQKYCTFLTILKEEDNYYLTLYLKKSNITAKCKETCAIDEHITNTVNEFIHGVINIDLCIELLIL</sequence>
<dbReference type="Proteomes" id="UP000648187">
    <property type="component" value="Unassembled WGS sequence"/>
</dbReference>